<accession>A0AAF0ZA67</accession>
<dbReference type="EMBL" id="CP138348">
    <property type="protein sequence ID" value="WPF89266.1"/>
    <property type="molecule type" value="Genomic_DNA"/>
</dbReference>
<dbReference type="SUPFAM" id="SSF48452">
    <property type="entry name" value="TPR-like"/>
    <property type="match status" value="1"/>
</dbReference>
<name>A0AAF0ZA67_9CHRO</name>
<protein>
    <submittedName>
        <fullName evidence="1">Peptidase M, neutral zinc metallopeptidase, zinc-binding site</fullName>
    </submittedName>
</protein>
<sequence>MGLFDFIAKTKAVFENSEKSQKKFLEAKELAKLKKLEEAIKLGEEILSLWKENPSWREQIVREMSGGYLLENVKTKLTEWRLNLNKARHYINQGKNLIEQDKNDPFDNSFLTKALEYLEKSNEILYDTESTVTAQVLKDKINSRNKFQSLYQKGKNLVDTGFFKEGLPYLLDAQKIYRVADLDKEIIECEYQIKLQIQYENDLKIIKSLAQQGNFISAYNQLEVALDKFQRQDGNELKEKLRIVIDAKTDYRQGLMAEKIDNLTLAKKQYLSALSKLPQLKDASYRLALIDIKQHNFTSALSYLKNFQTERASYLRGFIYLQKNDYQNAVKEWKLVNNPTINTSKESLKSLIEREKIQIIKKIEDLVKESQYQEAKNYCQNFLKQYGYDPKIDHNLNKHIQPALQHQIWQSQNLIKIINQLEQEFKQSPNLTTLHNMAIALYYQAQLDENYIERWINCWMTVLLNINKSEVFQNISWLNINEINYEKIREDLIKIVEGAIDKYKDNNLDKYYQLRDVLRRENLALELMGNPPQTGIKIKQIFITPGFYLQHQKQLKGIQLKTDKLSTLFTNYGLAVAACLKNDTERAIKIKPSQQHSSGVEKLAYHLINYYEGCYYLQHHSWRKAKNPLEISQTEIKNNHDWVENINKLCEKQRQKIEDLKEHLEFAQFWYDLLKSNQSASYLAEFKAREISQQVADEKISFSQAINKLKDVQNIDRNNPLVIDLLSRLEYSREAEEIDKLLKQNRFEDAVRKARYSSNQEIKYLVASICVEIALKGAEARELDWETLQQLGRWAYQICPHEPNFREVYRALKII</sequence>
<reference evidence="1" key="1">
    <citation type="submission" date="2023-11" db="EMBL/GenBank/DDBJ databases">
        <title>Genome sequence of Cyanobacterium aponinum BCRC AL20115.</title>
        <authorList>
            <person name="Chang H.-Y."/>
            <person name="Lin K.-M."/>
            <person name="Hsueh H.-T."/>
            <person name="Chu H.-A."/>
            <person name="Kuo C.-H."/>
        </authorList>
    </citation>
    <scope>NUCLEOTIDE SEQUENCE</scope>
    <source>
        <strain evidence="1">AL20115</strain>
    </source>
</reference>
<dbReference type="AlphaFoldDB" id="A0AAF0ZA67"/>
<organism evidence="1">
    <name type="scientific">Cyanobacterium aponinum AL20115</name>
    <dbReference type="NCBI Taxonomy" id="3090662"/>
    <lineage>
        <taxon>Bacteria</taxon>
        <taxon>Bacillati</taxon>
        <taxon>Cyanobacteriota</taxon>
        <taxon>Cyanophyceae</taxon>
        <taxon>Oscillatoriophycideae</taxon>
        <taxon>Chroococcales</taxon>
        <taxon>Geminocystaceae</taxon>
        <taxon>Cyanobacterium</taxon>
    </lineage>
</organism>
<proteinExistence type="predicted"/>
<dbReference type="RefSeq" id="WP_320001813.1">
    <property type="nucleotide sequence ID" value="NZ_CP138348.1"/>
</dbReference>
<evidence type="ECO:0000313" key="1">
    <source>
        <dbReference type="EMBL" id="WPF89266.1"/>
    </source>
</evidence>
<gene>
    <name evidence="1" type="ORF">SAY89_03030</name>
</gene>
<dbReference type="InterPro" id="IPR011990">
    <property type="entry name" value="TPR-like_helical_dom_sf"/>
</dbReference>
<dbReference type="Gene3D" id="1.25.40.10">
    <property type="entry name" value="Tetratricopeptide repeat domain"/>
    <property type="match status" value="1"/>
</dbReference>